<name>A0ACC2VIZ2_9TREE</name>
<evidence type="ECO:0000313" key="1">
    <source>
        <dbReference type="EMBL" id="KAJ9099385.1"/>
    </source>
</evidence>
<protein>
    <submittedName>
        <fullName evidence="1">Uncharacterized protein</fullName>
    </submittedName>
</protein>
<keyword evidence="2" id="KW-1185">Reference proteome</keyword>
<evidence type="ECO:0000313" key="2">
    <source>
        <dbReference type="Proteomes" id="UP001230649"/>
    </source>
</evidence>
<sequence length="1437" mass="160904">MPRRRRAWVDEGGQRGIYRGGRRACAQYWDAREQLSDRVVAKTRTKNPEHWAFEILRQELGISPLGLTTTRDEVATQISGTGSGRLPKRRGGPSAEDERRSKRTKAIINMTRDRREKENIPQHKSLRRARAMTHADPNQSTHGSSLLQPTTARNIDSSSNPWIFKDTMTSPQQNLLPPAPITQPGTLGFTAPTSPQPDVNDVITGGSGVLLGNGESKGNELKGAEKDKALEREKGEKEGKEGKEEPVILGVCAMDVKARSKAMREILTRLVEIEKGGVDVKLFGDMVILEEGESESSERSERGEQRIRTLGGGSVSSRAKRESSVFRAKPAFSRGRKGRPTSPRTSYDGQKTISRGVTPSGASEPQRGTDVEARSCRKTHGLSTTWAILSGGARGEQEGGRCVELFEDITHWPPVDVLISFFSKDFPLAKAIAYTQIPNITRPPPISINSLAMQALLWDRRLVLAILDHIGVPTPMRAEVNRDGGPRVHPRLRERVRRDLGLVLPGVKSEEEETWDPPIIPDRWLQSRAKARDSGKLKSEVPRSKEVILREDGNAIIIGGTVIEKPFVEKPVDGEDHNVYIYHRNGGGRRLFRKVGNKSSEQDPTLWHPRTNGSFIYEEFINVDNAEDIKIYTVGPHFSHAETRKSPVVDGLVRRNADGKETRFITQLSPEEKGWAKDIVEAFGQRVCGFDLLRCTEETGIRSLIIDVNGWSFVKGNQAYYDKAAEILSNVCKTARERKRKFAQADAVANGISVSKPKPEQTMTPSSSTLRATVTVLRHADRTPKMKLKFTFPANEAWTKPFLRLLRGHQEEIILRDSRQLQYILDAADETARLGCTPEVAQKLANLKDVLARKTGLPGTKAQLKPGFYKKKEKVKDSEDGADGKKKKADDDDGEMTETETTRERVKEWIEESGSLATPTPAKAVPVSLQTVTSPTQTKPQSPEVYPTPLGSPPIIPTRPETPAMSSSQIIQDENAEEPSDDDLIPEGLEKLQLVVKWGGESTHSARYQARDLGDTFKKDLMIMNKDVLNNVKIYTSSERRVVNTAQIFAHALLGKENHTQATSRKPEDYETPQIEHLIQRRDLLDDNNAAKELTDQVKKKLKSLKKEPVEVVKEVMQQMAELREIMQRNYENGNIDKLQVRWCSGDSAFLFRERYMKMFDDFTGKGTEKFDPARISELYDSLKFDSLHHRQFLLAVFDPEGKGDVKNNTEGGDRRLHELFARIKALFELVAPQEYGIDMKEKEEIGVLTSLPLLRKVVQDLVEARDTGKSTANFYFTKESHIISYYHLLLTSGLPFLKDVRIEELDYASSLTIELYERHSGGSEAKNYSIRLSVSEGAHASSVLDSAVDARHTLTVQPRKKLTSHVDFDVALESLTKHFNKGLSFSTTPLEGDEVYLRKRVADEAVLPLSLSKHGDDTPRHFSSAASDRTHASEMF</sequence>
<dbReference type="Proteomes" id="UP001230649">
    <property type="component" value="Unassembled WGS sequence"/>
</dbReference>
<comment type="caution">
    <text evidence="1">The sequence shown here is derived from an EMBL/GenBank/DDBJ whole genome shotgun (WGS) entry which is preliminary data.</text>
</comment>
<reference evidence="1" key="1">
    <citation type="submission" date="2023-04" db="EMBL/GenBank/DDBJ databases">
        <title>Draft Genome sequencing of Naganishia species isolated from polar environments using Oxford Nanopore Technology.</title>
        <authorList>
            <person name="Leo P."/>
            <person name="Venkateswaran K."/>
        </authorList>
    </citation>
    <scope>NUCLEOTIDE SEQUENCE</scope>
    <source>
        <strain evidence="1">MNA-CCFEE 5262</strain>
    </source>
</reference>
<dbReference type="EMBL" id="JASBWS010000084">
    <property type="protein sequence ID" value="KAJ9099385.1"/>
    <property type="molecule type" value="Genomic_DNA"/>
</dbReference>
<gene>
    <name evidence="1" type="ORF">QFC20_005738</name>
</gene>
<proteinExistence type="predicted"/>
<organism evidence="1 2">
    <name type="scientific">Naganishia adeliensis</name>
    <dbReference type="NCBI Taxonomy" id="92952"/>
    <lineage>
        <taxon>Eukaryota</taxon>
        <taxon>Fungi</taxon>
        <taxon>Dikarya</taxon>
        <taxon>Basidiomycota</taxon>
        <taxon>Agaricomycotina</taxon>
        <taxon>Tremellomycetes</taxon>
        <taxon>Filobasidiales</taxon>
        <taxon>Filobasidiaceae</taxon>
        <taxon>Naganishia</taxon>
    </lineage>
</organism>
<accession>A0ACC2VIZ2</accession>